<name>A0A5B7EA70_PORTR</name>
<keyword evidence="2" id="KW-1185">Reference proteome</keyword>
<sequence>MRIKKVGGNRKGDMSVASDSCVSKLMKKNLREVSRHSGSQSGKQSDLGTFLVPSPEGDFEAGFGIAILNFERASCDCPLDL</sequence>
<reference evidence="1 2" key="1">
    <citation type="submission" date="2019-05" db="EMBL/GenBank/DDBJ databases">
        <title>Another draft genome of Portunus trituberculatus and its Hox gene families provides insights of decapod evolution.</title>
        <authorList>
            <person name="Jeong J.-H."/>
            <person name="Song I."/>
            <person name="Kim S."/>
            <person name="Choi T."/>
            <person name="Kim D."/>
            <person name="Ryu S."/>
            <person name="Kim W."/>
        </authorList>
    </citation>
    <scope>NUCLEOTIDE SEQUENCE [LARGE SCALE GENOMIC DNA]</scope>
    <source>
        <tissue evidence="1">Muscle</tissue>
    </source>
</reference>
<dbReference type="EMBL" id="VSRR010002348">
    <property type="protein sequence ID" value="MPC31002.1"/>
    <property type="molecule type" value="Genomic_DNA"/>
</dbReference>
<evidence type="ECO:0000313" key="1">
    <source>
        <dbReference type="EMBL" id="MPC31002.1"/>
    </source>
</evidence>
<proteinExistence type="predicted"/>
<dbReference type="Proteomes" id="UP000324222">
    <property type="component" value="Unassembled WGS sequence"/>
</dbReference>
<dbReference type="AlphaFoldDB" id="A0A5B7EA70"/>
<evidence type="ECO:0000313" key="2">
    <source>
        <dbReference type="Proteomes" id="UP000324222"/>
    </source>
</evidence>
<protein>
    <submittedName>
        <fullName evidence="1">Uncharacterized protein</fullName>
    </submittedName>
</protein>
<comment type="caution">
    <text evidence="1">The sequence shown here is derived from an EMBL/GenBank/DDBJ whole genome shotgun (WGS) entry which is preliminary data.</text>
</comment>
<accession>A0A5B7EA70</accession>
<gene>
    <name evidence="1" type="ORF">E2C01_024274</name>
</gene>
<organism evidence="1 2">
    <name type="scientific">Portunus trituberculatus</name>
    <name type="common">Swimming crab</name>
    <name type="synonym">Neptunus trituberculatus</name>
    <dbReference type="NCBI Taxonomy" id="210409"/>
    <lineage>
        <taxon>Eukaryota</taxon>
        <taxon>Metazoa</taxon>
        <taxon>Ecdysozoa</taxon>
        <taxon>Arthropoda</taxon>
        <taxon>Crustacea</taxon>
        <taxon>Multicrustacea</taxon>
        <taxon>Malacostraca</taxon>
        <taxon>Eumalacostraca</taxon>
        <taxon>Eucarida</taxon>
        <taxon>Decapoda</taxon>
        <taxon>Pleocyemata</taxon>
        <taxon>Brachyura</taxon>
        <taxon>Eubrachyura</taxon>
        <taxon>Portunoidea</taxon>
        <taxon>Portunidae</taxon>
        <taxon>Portuninae</taxon>
        <taxon>Portunus</taxon>
    </lineage>
</organism>